<name>A0A7N0UWD5_KALFE</name>
<reference evidence="2" key="1">
    <citation type="submission" date="2021-01" db="UniProtKB">
        <authorList>
            <consortium name="EnsemblPlants"/>
        </authorList>
    </citation>
    <scope>IDENTIFICATION</scope>
</reference>
<dbReference type="SUPFAM" id="SSF140383">
    <property type="entry name" value="BSD domain-like"/>
    <property type="match status" value="1"/>
</dbReference>
<dbReference type="SMART" id="SM00751">
    <property type="entry name" value="BSD"/>
    <property type="match status" value="1"/>
</dbReference>
<protein>
    <recommendedName>
        <fullName evidence="1">BSD domain-containing protein</fullName>
    </recommendedName>
</protein>
<dbReference type="Gene3D" id="1.10.3970.10">
    <property type="entry name" value="BSD domain"/>
    <property type="match status" value="1"/>
</dbReference>
<dbReference type="AlphaFoldDB" id="A0A7N0UWD5"/>
<dbReference type="EnsemblPlants" id="Kaladp0090s0030.1.v1.1">
    <property type="protein sequence ID" value="Kaladp0090s0030.1.v1.1"/>
    <property type="gene ID" value="Kaladp0090s0030.v1.1"/>
</dbReference>
<dbReference type="OMA" id="SHVLEYE"/>
<dbReference type="InterPro" id="IPR035925">
    <property type="entry name" value="BSD_dom_sf"/>
</dbReference>
<proteinExistence type="predicted"/>
<dbReference type="Gramene" id="Kaladp0090s0030.1.v1.1">
    <property type="protein sequence ID" value="Kaladp0090s0030.1.v1.1"/>
    <property type="gene ID" value="Kaladp0090s0030.v1.1"/>
</dbReference>
<evidence type="ECO:0000313" key="3">
    <source>
        <dbReference type="Proteomes" id="UP000594263"/>
    </source>
</evidence>
<evidence type="ECO:0000313" key="2">
    <source>
        <dbReference type="EnsemblPlants" id="Kaladp0090s0030.1.v1.1"/>
    </source>
</evidence>
<organism evidence="2 3">
    <name type="scientific">Kalanchoe fedtschenkoi</name>
    <name type="common">Lavender scallops</name>
    <name type="synonym">South American air plant</name>
    <dbReference type="NCBI Taxonomy" id="63787"/>
    <lineage>
        <taxon>Eukaryota</taxon>
        <taxon>Viridiplantae</taxon>
        <taxon>Streptophyta</taxon>
        <taxon>Embryophyta</taxon>
        <taxon>Tracheophyta</taxon>
        <taxon>Spermatophyta</taxon>
        <taxon>Magnoliopsida</taxon>
        <taxon>eudicotyledons</taxon>
        <taxon>Gunneridae</taxon>
        <taxon>Pentapetalae</taxon>
        <taxon>Saxifragales</taxon>
        <taxon>Crassulaceae</taxon>
        <taxon>Kalanchoe</taxon>
    </lineage>
</organism>
<dbReference type="PROSITE" id="PS50858">
    <property type="entry name" value="BSD"/>
    <property type="match status" value="1"/>
</dbReference>
<accession>A0A7N0UWD5</accession>
<keyword evidence="3" id="KW-1185">Reference proteome</keyword>
<dbReference type="InterPro" id="IPR005607">
    <property type="entry name" value="BSD_dom"/>
</dbReference>
<dbReference type="Pfam" id="PF03909">
    <property type="entry name" value="BSD"/>
    <property type="match status" value="1"/>
</dbReference>
<dbReference type="PANTHER" id="PTHR31923">
    <property type="entry name" value="BSD DOMAIN-CONTAINING PROTEIN"/>
    <property type="match status" value="1"/>
</dbReference>
<evidence type="ECO:0000259" key="1">
    <source>
        <dbReference type="PROSITE" id="PS50858"/>
    </source>
</evidence>
<sequence>MISDQRQCGTATEDELLGVTRELIDFIKTFTVDTFKDFQFRGDDDHDDGNATSPPGHVRTDLSHWQARHAKLVLSKVKEMSNLRYTLCPRHLKEHMFWKIYFRLVQCFVNKYEEHAIRLERIKKNSLEKDRAPKNNGFEVEMAEIKTECSSSSSISMDQP</sequence>
<feature type="domain" description="BSD" evidence="1">
    <location>
        <begin position="66"/>
        <end position="109"/>
    </location>
</feature>
<dbReference type="Proteomes" id="UP000594263">
    <property type="component" value="Unplaced"/>
</dbReference>
<dbReference type="PANTHER" id="PTHR31923:SF3">
    <property type="entry name" value="BSD DOMAIN-CONTAINING PROTEIN"/>
    <property type="match status" value="1"/>
</dbReference>